<keyword evidence="3" id="KW-1185">Reference proteome</keyword>
<gene>
    <name evidence="2" type="ordered locus">Nther_2324</name>
</gene>
<evidence type="ECO:0000256" key="1">
    <source>
        <dbReference type="SAM" id="Phobius"/>
    </source>
</evidence>
<proteinExistence type="predicted"/>
<protein>
    <submittedName>
        <fullName evidence="2">Uncharacterized protein</fullName>
    </submittedName>
</protein>
<sequence>MNYQRRGENAGGERLEFVLWFLAAYGFLNLIYNIWCDITSRRAWTFVVFVSDPDKAEGELRSFLAECPGYKSLPHKVVLIWNYQDNQLRDQLQREFPGVEFVEYLGDRTLDEVFHDNDPGRIVVLEC</sequence>
<organism evidence="2 3">
    <name type="scientific">Natranaerobius thermophilus (strain ATCC BAA-1301 / DSM 18059 / JW/NM-WN-LF)</name>
    <dbReference type="NCBI Taxonomy" id="457570"/>
    <lineage>
        <taxon>Bacteria</taxon>
        <taxon>Bacillati</taxon>
        <taxon>Bacillota</taxon>
        <taxon>Clostridia</taxon>
        <taxon>Natranaerobiales</taxon>
        <taxon>Natranaerobiaceae</taxon>
        <taxon>Natranaerobius</taxon>
    </lineage>
</organism>
<keyword evidence="1" id="KW-0812">Transmembrane</keyword>
<evidence type="ECO:0000313" key="3">
    <source>
        <dbReference type="Proteomes" id="UP000001683"/>
    </source>
</evidence>
<reference evidence="2 3" key="1">
    <citation type="submission" date="2008-04" db="EMBL/GenBank/DDBJ databases">
        <title>Complete sequence of chromosome of Natranaerobius thermophilus JW/NM-WN-LF.</title>
        <authorList>
            <consortium name="US DOE Joint Genome Institute"/>
            <person name="Copeland A."/>
            <person name="Lucas S."/>
            <person name="Lapidus A."/>
            <person name="Glavina del Rio T."/>
            <person name="Dalin E."/>
            <person name="Tice H."/>
            <person name="Bruce D."/>
            <person name="Goodwin L."/>
            <person name="Pitluck S."/>
            <person name="Chertkov O."/>
            <person name="Brettin T."/>
            <person name="Detter J.C."/>
            <person name="Han C."/>
            <person name="Kuske C.R."/>
            <person name="Schmutz J."/>
            <person name="Larimer F."/>
            <person name="Land M."/>
            <person name="Hauser L."/>
            <person name="Kyrpides N."/>
            <person name="Lykidis A."/>
            <person name="Mesbah N.M."/>
            <person name="Wiegel J."/>
        </authorList>
    </citation>
    <scope>NUCLEOTIDE SEQUENCE [LARGE SCALE GENOMIC DNA]</scope>
    <source>
        <strain evidence="3">ATCC BAA-1301 / DSM 18059 / JW/NM-WN-LF</strain>
    </source>
</reference>
<feature type="transmembrane region" description="Helical" evidence="1">
    <location>
        <begin position="17"/>
        <end position="35"/>
    </location>
</feature>
<keyword evidence="1" id="KW-0472">Membrane</keyword>
<dbReference type="KEGG" id="nth:Nther_2324"/>
<evidence type="ECO:0000313" key="2">
    <source>
        <dbReference type="EMBL" id="ACB85889.1"/>
    </source>
</evidence>
<dbReference type="HOGENOM" id="CLU_1968169_0_0_9"/>
<accession>B2A8K5</accession>
<dbReference type="Proteomes" id="UP000001683">
    <property type="component" value="Chromosome"/>
</dbReference>
<reference evidence="2 3" key="2">
    <citation type="journal article" date="2011" name="J. Bacteriol.">
        <title>Complete genome sequence of the anaerobic, halophilic alkalithermophile Natranaerobius thermophilus JW/NM-WN-LF.</title>
        <authorList>
            <person name="Zhao B."/>
            <person name="Mesbah N.M."/>
            <person name="Dalin E."/>
            <person name="Goodwin L."/>
            <person name="Nolan M."/>
            <person name="Pitluck S."/>
            <person name="Chertkov O."/>
            <person name="Brettin T.S."/>
            <person name="Han J."/>
            <person name="Larimer F.W."/>
            <person name="Land M.L."/>
            <person name="Hauser L."/>
            <person name="Kyrpides N."/>
            <person name="Wiegel J."/>
        </authorList>
    </citation>
    <scope>NUCLEOTIDE SEQUENCE [LARGE SCALE GENOMIC DNA]</scope>
    <source>
        <strain evidence="3">ATCC BAA-1301 / DSM 18059 / JW/NM-WN-LF</strain>
    </source>
</reference>
<name>B2A8K5_NATTJ</name>
<keyword evidence="1" id="KW-1133">Transmembrane helix</keyword>
<dbReference type="InParanoid" id="B2A8K5"/>
<dbReference type="STRING" id="457570.Nther_2324"/>
<dbReference type="EMBL" id="CP001034">
    <property type="protein sequence ID" value="ACB85889.1"/>
    <property type="molecule type" value="Genomic_DNA"/>
</dbReference>
<dbReference type="AlphaFoldDB" id="B2A8K5"/>